<dbReference type="EMBL" id="JBHRYF010000008">
    <property type="protein sequence ID" value="MFC3660485.1"/>
    <property type="molecule type" value="Genomic_DNA"/>
</dbReference>
<dbReference type="InterPro" id="IPR036249">
    <property type="entry name" value="Thioredoxin-like_sf"/>
</dbReference>
<dbReference type="Pfam" id="PF02630">
    <property type="entry name" value="SCO1-SenC"/>
    <property type="match status" value="1"/>
</dbReference>
<proteinExistence type="inferred from homology"/>
<evidence type="ECO:0000313" key="6">
    <source>
        <dbReference type="Proteomes" id="UP001595724"/>
    </source>
</evidence>
<keyword evidence="6" id="KW-1185">Reference proteome</keyword>
<dbReference type="Proteomes" id="UP001595724">
    <property type="component" value="Unassembled WGS sequence"/>
</dbReference>
<name>A0ABV7UU05_9GAMM</name>
<reference evidence="6" key="1">
    <citation type="journal article" date="2019" name="Int. J. Syst. Evol. Microbiol.">
        <title>The Global Catalogue of Microorganisms (GCM) 10K type strain sequencing project: providing services to taxonomists for standard genome sequencing and annotation.</title>
        <authorList>
            <consortium name="The Broad Institute Genomics Platform"/>
            <consortium name="The Broad Institute Genome Sequencing Center for Infectious Disease"/>
            <person name="Wu L."/>
            <person name="Ma J."/>
        </authorList>
    </citation>
    <scope>NUCLEOTIDE SEQUENCE [LARGE SCALE GENOMIC DNA]</scope>
    <source>
        <strain evidence="6">KCTC 42211</strain>
    </source>
</reference>
<sequence>MTYRHHIAALAAALLALSALLFAHGAPAAEAGKLKAGVFDPPRAAPELALLSSNGGDLSLAAYRGKVVLLGFGFTTCPKVCPTTLAVLAAARKRLGEQGRQVQVVYVTVDPERDSAQRMRSYLAAFDPGFVGGTGTAAQLAAARARYGVTAERKVVGDSYFYAHSSSVYLIDTKGLLRGMMPYGRAPEDYAHDVRVLLAE</sequence>
<dbReference type="CDD" id="cd02968">
    <property type="entry name" value="SCO"/>
    <property type="match status" value="1"/>
</dbReference>
<dbReference type="PANTHER" id="PTHR12151:SF25">
    <property type="entry name" value="LINALOOL DEHYDRATASE_ISOMERASE DOMAIN-CONTAINING PROTEIN"/>
    <property type="match status" value="1"/>
</dbReference>
<feature type="signal peptide" evidence="3">
    <location>
        <begin position="1"/>
        <end position="28"/>
    </location>
</feature>
<organism evidence="5 6">
    <name type="scientific">Luteimonas notoginsengisoli</name>
    <dbReference type="NCBI Taxonomy" id="1578200"/>
    <lineage>
        <taxon>Bacteria</taxon>
        <taxon>Pseudomonadati</taxon>
        <taxon>Pseudomonadota</taxon>
        <taxon>Gammaproteobacteria</taxon>
        <taxon>Lysobacterales</taxon>
        <taxon>Lysobacteraceae</taxon>
        <taxon>Luteimonas</taxon>
    </lineage>
</organism>
<dbReference type="Gene3D" id="3.40.30.10">
    <property type="entry name" value="Glutaredoxin"/>
    <property type="match status" value="1"/>
</dbReference>
<evidence type="ECO:0000256" key="2">
    <source>
        <dbReference type="ARBA" id="ARBA00023008"/>
    </source>
</evidence>
<dbReference type="InterPro" id="IPR003782">
    <property type="entry name" value="SCO1/SenC"/>
</dbReference>
<comment type="similarity">
    <text evidence="1">Belongs to the SCO1/2 family.</text>
</comment>
<feature type="domain" description="Thioredoxin" evidence="4">
    <location>
        <begin position="39"/>
        <end position="199"/>
    </location>
</feature>
<keyword evidence="2" id="KW-0186">Copper</keyword>
<accession>A0ABV7UU05</accession>
<protein>
    <submittedName>
        <fullName evidence="5">SCO family protein</fullName>
    </submittedName>
</protein>
<evidence type="ECO:0000313" key="5">
    <source>
        <dbReference type="EMBL" id="MFC3660485.1"/>
    </source>
</evidence>
<feature type="chain" id="PRO_5046712845" evidence="3">
    <location>
        <begin position="29"/>
        <end position="200"/>
    </location>
</feature>
<dbReference type="SUPFAM" id="SSF52833">
    <property type="entry name" value="Thioredoxin-like"/>
    <property type="match status" value="1"/>
</dbReference>
<evidence type="ECO:0000256" key="3">
    <source>
        <dbReference type="SAM" id="SignalP"/>
    </source>
</evidence>
<dbReference type="RefSeq" id="WP_386710004.1">
    <property type="nucleotide sequence ID" value="NZ_JBHRYF010000008.1"/>
</dbReference>
<keyword evidence="3" id="KW-0732">Signal</keyword>
<dbReference type="PROSITE" id="PS51352">
    <property type="entry name" value="THIOREDOXIN_2"/>
    <property type="match status" value="1"/>
</dbReference>
<evidence type="ECO:0000259" key="4">
    <source>
        <dbReference type="PROSITE" id="PS51352"/>
    </source>
</evidence>
<gene>
    <name evidence="5" type="ORF">ACFOM9_10445</name>
</gene>
<comment type="caution">
    <text evidence="5">The sequence shown here is derived from an EMBL/GenBank/DDBJ whole genome shotgun (WGS) entry which is preliminary data.</text>
</comment>
<dbReference type="PANTHER" id="PTHR12151">
    <property type="entry name" value="ELECTRON TRANSPORT PROTIN SCO1/SENC FAMILY MEMBER"/>
    <property type="match status" value="1"/>
</dbReference>
<evidence type="ECO:0000256" key="1">
    <source>
        <dbReference type="ARBA" id="ARBA00010996"/>
    </source>
</evidence>
<dbReference type="InterPro" id="IPR013766">
    <property type="entry name" value="Thioredoxin_domain"/>
</dbReference>